<dbReference type="Pfam" id="PF16192">
    <property type="entry name" value="PMT_4TMC"/>
    <property type="match status" value="1"/>
</dbReference>
<keyword evidence="2" id="KW-1133">Transmembrane helix</keyword>
<evidence type="ECO:0000256" key="1">
    <source>
        <dbReference type="ARBA" id="ARBA00023180"/>
    </source>
</evidence>
<feature type="transmembrane region" description="Helical" evidence="2">
    <location>
        <begin position="105"/>
        <end position="126"/>
    </location>
</feature>
<comment type="pathway">
    <text evidence="2">Protein modification; protein glycosylation.</text>
</comment>
<dbReference type="EC" id="2.4.1.109" evidence="2"/>
<feature type="compositionally biased region" description="Low complexity" evidence="3">
    <location>
        <begin position="349"/>
        <end position="363"/>
    </location>
</feature>
<dbReference type="AlphaFoldDB" id="A0A409XYK7"/>
<evidence type="ECO:0000313" key="5">
    <source>
        <dbReference type="EMBL" id="PPQ95852.1"/>
    </source>
</evidence>
<comment type="caution">
    <text evidence="5">The sequence shown here is derived from an EMBL/GenBank/DDBJ whole genome shotgun (WGS) entry which is preliminary data.</text>
</comment>
<feature type="domain" description="Protein O-mannosyl-transferase C-terminal four TM" evidence="4">
    <location>
        <begin position="50"/>
        <end position="204"/>
    </location>
</feature>
<comment type="catalytic activity">
    <reaction evidence="2">
        <text>a di-trans,poly-cis-dolichyl beta-D-mannosyl phosphate + L-seryl-[protein] = 3-O-(alpha-D-mannosyl)-L-seryl-[protein] + a di-trans,poly-cis-dolichyl phosphate + H(+)</text>
        <dbReference type="Rhea" id="RHEA:17377"/>
        <dbReference type="Rhea" id="RHEA-COMP:9863"/>
        <dbReference type="Rhea" id="RHEA-COMP:13546"/>
        <dbReference type="Rhea" id="RHEA-COMP:19498"/>
        <dbReference type="Rhea" id="RHEA-COMP:19501"/>
        <dbReference type="ChEBI" id="CHEBI:15378"/>
        <dbReference type="ChEBI" id="CHEBI:29999"/>
        <dbReference type="ChEBI" id="CHEBI:57683"/>
        <dbReference type="ChEBI" id="CHEBI:58211"/>
        <dbReference type="ChEBI" id="CHEBI:137321"/>
        <dbReference type="EC" id="2.4.1.109"/>
    </reaction>
</comment>
<accession>A0A409XYK7</accession>
<name>A0A409XYK7_9AGAR</name>
<evidence type="ECO:0000256" key="3">
    <source>
        <dbReference type="SAM" id="MobiDB-lite"/>
    </source>
</evidence>
<sequence length="429" mass="47118">VKLPEWGFEQQEVTCNKNAVKANSLWYVETSWHPNLPPDAEKVNYKLPGFFGKFWELQQVMWTTNAGLTDRHTYDSRPDSWPRLRRGINFWVKDHRQIYLIGNPMVWYLSTFSIAVYLFVRGILILRAKRGFRDFDNSTSPKSTFTTHILTPTHPTAKVVKYDTLCGFLFTGWSLHYFPFFLMGRQLFLHHYFPALYFAILLSCGGGRADAAGGVELVVFEPAGVWEPVDEGEYSQYNINAATLSTNSSPATTIGGGGRPPVAVDHNPVAPAGGQPNKGNGNGDDNGNNQAQETEIAEHIAEPGRDIFAGKGAKSESVVPPPREQEGVRIEVNKDKEDEEKVISSVVPGVAGAAQGQGQVQGVGREDELKTGHQSSAEEKEAVKEKDGEEKDEETNSKQKAAPAPEAGPLGEAEVEAEKAAAELYPDAA</sequence>
<gene>
    <name evidence="5" type="ORF">CVT26_015982</name>
</gene>
<evidence type="ECO:0000313" key="6">
    <source>
        <dbReference type="Proteomes" id="UP000284706"/>
    </source>
</evidence>
<keyword evidence="2" id="KW-0472">Membrane</keyword>
<comment type="catalytic activity">
    <reaction evidence="2">
        <text>a di-trans,poly-cis-dolichyl beta-D-mannosyl phosphate + L-threonyl-[protein] = 3-O-(alpha-D-mannosyl)-L-threonyl-[protein] + a di-trans,poly-cis-dolichyl phosphate + H(+)</text>
        <dbReference type="Rhea" id="RHEA:53396"/>
        <dbReference type="Rhea" id="RHEA-COMP:11060"/>
        <dbReference type="Rhea" id="RHEA-COMP:13547"/>
        <dbReference type="Rhea" id="RHEA-COMP:19498"/>
        <dbReference type="Rhea" id="RHEA-COMP:19501"/>
        <dbReference type="ChEBI" id="CHEBI:15378"/>
        <dbReference type="ChEBI" id="CHEBI:30013"/>
        <dbReference type="ChEBI" id="CHEBI:57683"/>
        <dbReference type="ChEBI" id="CHEBI:58211"/>
        <dbReference type="ChEBI" id="CHEBI:137323"/>
        <dbReference type="EC" id="2.4.1.109"/>
    </reaction>
</comment>
<dbReference type="EMBL" id="NHYE01001410">
    <property type="protein sequence ID" value="PPQ95852.1"/>
    <property type="molecule type" value="Genomic_DNA"/>
</dbReference>
<keyword evidence="6" id="KW-1185">Reference proteome</keyword>
<comment type="caution">
    <text evidence="2">Lacks conserved residue(s) required for the propagation of feature annotation.</text>
</comment>
<dbReference type="OrthoDB" id="292747at2759"/>
<dbReference type="Proteomes" id="UP000284706">
    <property type="component" value="Unassembled WGS sequence"/>
</dbReference>
<comment type="function">
    <text evidence="2">Transfers mannose from Dol-P-mannose to Ser or Thr residues on proteins.</text>
</comment>
<evidence type="ECO:0000259" key="4">
    <source>
        <dbReference type="Pfam" id="PF16192"/>
    </source>
</evidence>
<keyword evidence="2" id="KW-0256">Endoplasmic reticulum</keyword>
<feature type="region of interest" description="Disordered" evidence="3">
    <location>
        <begin position="309"/>
        <end position="429"/>
    </location>
</feature>
<dbReference type="InterPro" id="IPR027005">
    <property type="entry name" value="PMT-like"/>
</dbReference>
<dbReference type="SUPFAM" id="SSF82109">
    <property type="entry name" value="MIR domain"/>
    <property type="match status" value="1"/>
</dbReference>
<organism evidence="5 6">
    <name type="scientific">Gymnopilus dilepis</name>
    <dbReference type="NCBI Taxonomy" id="231916"/>
    <lineage>
        <taxon>Eukaryota</taxon>
        <taxon>Fungi</taxon>
        <taxon>Dikarya</taxon>
        <taxon>Basidiomycota</taxon>
        <taxon>Agaricomycotina</taxon>
        <taxon>Agaricomycetes</taxon>
        <taxon>Agaricomycetidae</taxon>
        <taxon>Agaricales</taxon>
        <taxon>Agaricineae</taxon>
        <taxon>Hymenogastraceae</taxon>
        <taxon>Gymnopilus</taxon>
    </lineage>
</organism>
<comment type="similarity">
    <text evidence="2">Belongs to the glycosyltransferase 39 family.</text>
</comment>
<keyword evidence="2" id="KW-0808">Transferase</keyword>
<dbReference type="InterPro" id="IPR036300">
    <property type="entry name" value="MIR_dom_sf"/>
</dbReference>
<feature type="non-terminal residue" evidence="5">
    <location>
        <position position="1"/>
    </location>
</feature>
<dbReference type="InterPro" id="IPR032421">
    <property type="entry name" value="PMT_4TMC"/>
</dbReference>
<keyword evidence="2" id="KW-0812">Transmembrane</keyword>
<dbReference type="PANTHER" id="PTHR10050:SF50">
    <property type="entry name" value="DOLICHYL-PHOSPHATE-MANNOSE--PROTEIN MANNOSYLTRANSFERASE 1-RELATED"/>
    <property type="match status" value="1"/>
</dbReference>
<dbReference type="GO" id="GO:0005789">
    <property type="term" value="C:endoplasmic reticulum membrane"/>
    <property type="evidence" value="ECO:0007669"/>
    <property type="project" value="UniProtKB-SubCell"/>
</dbReference>
<dbReference type="InParanoid" id="A0A409XYK7"/>
<feature type="compositionally biased region" description="Low complexity" evidence="3">
    <location>
        <begin position="270"/>
        <end position="290"/>
    </location>
</feature>
<proteinExistence type="inferred from homology"/>
<keyword evidence="2" id="KW-0328">Glycosyltransferase</keyword>
<evidence type="ECO:0000256" key="2">
    <source>
        <dbReference type="RuleBase" id="RU367007"/>
    </source>
</evidence>
<keyword evidence="1" id="KW-0325">Glycoprotein</keyword>
<feature type="compositionally biased region" description="Basic and acidic residues" evidence="3">
    <location>
        <begin position="364"/>
        <end position="397"/>
    </location>
</feature>
<feature type="compositionally biased region" description="Basic and acidic residues" evidence="3">
    <location>
        <begin position="323"/>
        <end position="342"/>
    </location>
</feature>
<feature type="compositionally biased region" description="Low complexity" evidence="3">
    <location>
        <begin position="401"/>
        <end position="412"/>
    </location>
</feature>
<feature type="region of interest" description="Disordered" evidence="3">
    <location>
        <begin position="246"/>
        <end position="290"/>
    </location>
</feature>
<protein>
    <recommendedName>
        <fullName evidence="2">Dolichyl-phosphate-mannose--protein mannosyltransferase</fullName>
        <ecNumber evidence="2">2.4.1.109</ecNumber>
    </recommendedName>
</protein>
<comment type="subcellular location">
    <subcellularLocation>
        <location evidence="2">Endoplasmic reticulum membrane</location>
        <topology evidence="2">Multi-pass membrane protein</topology>
    </subcellularLocation>
</comment>
<reference evidence="5 6" key="1">
    <citation type="journal article" date="2018" name="Evol. Lett.">
        <title>Horizontal gene cluster transfer increased hallucinogenic mushroom diversity.</title>
        <authorList>
            <person name="Reynolds H.T."/>
            <person name="Vijayakumar V."/>
            <person name="Gluck-Thaler E."/>
            <person name="Korotkin H.B."/>
            <person name="Matheny P.B."/>
            <person name="Slot J.C."/>
        </authorList>
    </citation>
    <scope>NUCLEOTIDE SEQUENCE [LARGE SCALE GENOMIC DNA]</scope>
    <source>
        <strain evidence="5 6">SRW20</strain>
    </source>
</reference>
<dbReference type="PANTHER" id="PTHR10050">
    <property type="entry name" value="DOLICHYL-PHOSPHATE-MANNOSE--PROTEIN MANNOSYLTRANSFERASE"/>
    <property type="match status" value="1"/>
</dbReference>
<dbReference type="GO" id="GO:0004169">
    <property type="term" value="F:dolichyl-phosphate-mannose-protein mannosyltransferase activity"/>
    <property type="evidence" value="ECO:0007669"/>
    <property type="project" value="UniProtKB-UniRule"/>
</dbReference>
<dbReference type="Gene3D" id="2.80.10.50">
    <property type="match status" value="1"/>
</dbReference>
<dbReference type="UniPathway" id="UPA00378"/>
<dbReference type="STRING" id="231916.A0A409XYK7"/>